<evidence type="ECO:0000313" key="2">
    <source>
        <dbReference type="Proteomes" id="UP000799754"/>
    </source>
</evidence>
<name>A0ACB6RUV8_9PLEO</name>
<sequence>MKLDISNHIKPAATTTKAHIQSVSPTTYKTATLCLSLLNSHALRELIATSMPPKSPQTSGDKTTKPNKSHLHPPVSLCKPSPAICSKSDTKRSPRV</sequence>
<organism evidence="1 2">
    <name type="scientific">Macroventuria anomochaeta</name>
    <dbReference type="NCBI Taxonomy" id="301207"/>
    <lineage>
        <taxon>Eukaryota</taxon>
        <taxon>Fungi</taxon>
        <taxon>Dikarya</taxon>
        <taxon>Ascomycota</taxon>
        <taxon>Pezizomycotina</taxon>
        <taxon>Dothideomycetes</taxon>
        <taxon>Pleosporomycetidae</taxon>
        <taxon>Pleosporales</taxon>
        <taxon>Pleosporineae</taxon>
        <taxon>Didymellaceae</taxon>
        <taxon>Macroventuria</taxon>
    </lineage>
</organism>
<dbReference type="Proteomes" id="UP000799754">
    <property type="component" value="Unassembled WGS sequence"/>
</dbReference>
<dbReference type="EMBL" id="MU006724">
    <property type="protein sequence ID" value="KAF2625706.1"/>
    <property type="molecule type" value="Genomic_DNA"/>
</dbReference>
<protein>
    <submittedName>
        <fullName evidence="1">Uncharacterized protein</fullName>
    </submittedName>
</protein>
<proteinExistence type="predicted"/>
<comment type="caution">
    <text evidence="1">The sequence shown here is derived from an EMBL/GenBank/DDBJ whole genome shotgun (WGS) entry which is preliminary data.</text>
</comment>
<evidence type="ECO:0000313" key="1">
    <source>
        <dbReference type="EMBL" id="KAF2625706.1"/>
    </source>
</evidence>
<reference evidence="1" key="1">
    <citation type="journal article" date="2020" name="Stud. Mycol.">
        <title>101 Dothideomycetes genomes: a test case for predicting lifestyles and emergence of pathogens.</title>
        <authorList>
            <person name="Haridas S."/>
            <person name="Albert R."/>
            <person name="Binder M."/>
            <person name="Bloem J."/>
            <person name="Labutti K."/>
            <person name="Salamov A."/>
            <person name="Andreopoulos B."/>
            <person name="Baker S."/>
            <person name="Barry K."/>
            <person name="Bills G."/>
            <person name="Bluhm B."/>
            <person name="Cannon C."/>
            <person name="Castanera R."/>
            <person name="Culley D."/>
            <person name="Daum C."/>
            <person name="Ezra D."/>
            <person name="Gonzalez J."/>
            <person name="Henrissat B."/>
            <person name="Kuo A."/>
            <person name="Liang C."/>
            <person name="Lipzen A."/>
            <person name="Lutzoni F."/>
            <person name="Magnuson J."/>
            <person name="Mondo S."/>
            <person name="Nolan M."/>
            <person name="Ohm R."/>
            <person name="Pangilinan J."/>
            <person name="Park H.-J."/>
            <person name="Ramirez L."/>
            <person name="Alfaro M."/>
            <person name="Sun H."/>
            <person name="Tritt A."/>
            <person name="Yoshinaga Y."/>
            <person name="Zwiers L.-H."/>
            <person name="Turgeon B."/>
            <person name="Goodwin S."/>
            <person name="Spatafora J."/>
            <person name="Crous P."/>
            <person name="Grigoriev I."/>
        </authorList>
    </citation>
    <scope>NUCLEOTIDE SEQUENCE</scope>
    <source>
        <strain evidence="1">CBS 525.71</strain>
    </source>
</reference>
<accession>A0ACB6RUV8</accession>
<gene>
    <name evidence="1" type="ORF">BU25DRAFT_109176</name>
</gene>
<keyword evidence="2" id="KW-1185">Reference proteome</keyword>